<evidence type="ECO:0000313" key="14">
    <source>
        <dbReference type="Proteomes" id="UP000311382"/>
    </source>
</evidence>
<dbReference type="SUPFAM" id="SSF101224">
    <property type="entry name" value="HAND domain of the nucleosome remodeling ATPase ISWI"/>
    <property type="match status" value="1"/>
</dbReference>
<keyword evidence="5" id="KW-0347">Helicase</keyword>
<feature type="region of interest" description="Disordered" evidence="9">
    <location>
        <begin position="445"/>
        <end position="464"/>
    </location>
</feature>
<evidence type="ECO:0000256" key="4">
    <source>
        <dbReference type="ARBA" id="ARBA00022801"/>
    </source>
</evidence>
<dbReference type="SMART" id="SM00487">
    <property type="entry name" value="DEXDc"/>
    <property type="match status" value="1"/>
</dbReference>
<dbReference type="Pfam" id="PF00271">
    <property type="entry name" value="Helicase_C"/>
    <property type="match status" value="1"/>
</dbReference>
<feature type="region of interest" description="Disordered" evidence="9">
    <location>
        <begin position="849"/>
        <end position="870"/>
    </location>
</feature>
<feature type="compositionally biased region" description="Basic residues" evidence="9">
    <location>
        <begin position="1128"/>
        <end position="1137"/>
    </location>
</feature>
<evidence type="ECO:0000259" key="11">
    <source>
        <dbReference type="PROSITE" id="PS51194"/>
    </source>
</evidence>
<keyword evidence="14" id="KW-1185">Reference proteome</keyword>
<evidence type="ECO:0000313" key="13">
    <source>
        <dbReference type="EMBL" id="TNY20471.1"/>
    </source>
</evidence>
<dbReference type="InterPro" id="IPR027417">
    <property type="entry name" value="P-loop_NTPase"/>
</dbReference>
<dbReference type="OrthoDB" id="5857104at2759"/>
<dbReference type="CDD" id="cd00167">
    <property type="entry name" value="SANT"/>
    <property type="match status" value="1"/>
</dbReference>
<feature type="domain" description="Helicase ATP-binding" evidence="10">
    <location>
        <begin position="253"/>
        <end position="418"/>
    </location>
</feature>
<dbReference type="InterPro" id="IPR049730">
    <property type="entry name" value="SNF2/RAD54-like_C"/>
</dbReference>
<feature type="region of interest" description="Disordered" evidence="9">
    <location>
        <begin position="1"/>
        <end position="140"/>
    </location>
</feature>
<dbReference type="GO" id="GO:0003677">
    <property type="term" value="F:DNA binding"/>
    <property type="evidence" value="ECO:0007669"/>
    <property type="project" value="InterPro"/>
</dbReference>
<dbReference type="InterPro" id="IPR009057">
    <property type="entry name" value="Homeodomain-like_sf"/>
</dbReference>
<evidence type="ECO:0000256" key="5">
    <source>
        <dbReference type="ARBA" id="ARBA00022806"/>
    </source>
</evidence>
<dbReference type="GO" id="GO:0140658">
    <property type="term" value="F:ATP-dependent chromatin remodeler activity"/>
    <property type="evidence" value="ECO:0007669"/>
    <property type="project" value="TreeGrafter"/>
</dbReference>
<dbReference type="InterPro" id="IPR036306">
    <property type="entry name" value="ISWI_HAND-dom_sf"/>
</dbReference>
<dbReference type="InterPro" id="IPR014001">
    <property type="entry name" value="Helicase_ATP-bd"/>
</dbReference>
<dbReference type="GO" id="GO:0004386">
    <property type="term" value="F:helicase activity"/>
    <property type="evidence" value="ECO:0007669"/>
    <property type="project" value="UniProtKB-KW"/>
</dbReference>
<dbReference type="CDD" id="cd18793">
    <property type="entry name" value="SF2_C_SNF"/>
    <property type="match status" value="1"/>
</dbReference>
<feature type="compositionally biased region" description="Low complexity" evidence="9">
    <location>
        <begin position="1156"/>
        <end position="1178"/>
    </location>
</feature>
<dbReference type="InterPro" id="IPR044754">
    <property type="entry name" value="Isw1/2_DEXHc"/>
</dbReference>
<dbReference type="InterPro" id="IPR001005">
    <property type="entry name" value="SANT/Myb"/>
</dbReference>
<keyword evidence="7" id="KW-0175">Coiled coil</keyword>
<name>A0A5C5FXM1_9BASI</name>
<feature type="compositionally biased region" description="Basic residues" evidence="9">
    <location>
        <begin position="187"/>
        <end position="201"/>
    </location>
</feature>
<dbReference type="Gene3D" id="1.10.1040.30">
    <property type="entry name" value="ISWI, HAND domain"/>
    <property type="match status" value="1"/>
</dbReference>
<organism evidence="13 14">
    <name type="scientific">Rhodotorula diobovata</name>
    <dbReference type="NCBI Taxonomy" id="5288"/>
    <lineage>
        <taxon>Eukaryota</taxon>
        <taxon>Fungi</taxon>
        <taxon>Dikarya</taxon>
        <taxon>Basidiomycota</taxon>
        <taxon>Pucciniomycotina</taxon>
        <taxon>Microbotryomycetes</taxon>
        <taxon>Sporidiobolales</taxon>
        <taxon>Sporidiobolaceae</taxon>
        <taxon>Rhodotorula</taxon>
    </lineage>
</organism>
<feature type="domain" description="SANT" evidence="12">
    <location>
        <begin position="944"/>
        <end position="996"/>
    </location>
</feature>
<dbReference type="Proteomes" id="UP000311382">
    <property type="component" value="Unassembled WGS sequence"/>
</dbReference>
<dbReference type="SMART" id="SM00717">
    <property type="entry name" value="SANT"/>
    <property type="match status" value="2"/>
</dbReference>
<keyword evidence="4" id="KW-0378">Hydrolase</keyword>
<dbReference type="InterPro" id="IPR015194">
    <property type="entry name" value="ISWI_HAND-dom"/>
</dbReference>
<dbReference type="InterPro" id="IPR038718">
    <property type="entry name" value="SNF2-like_sf"/>
</dbReference>
<comment type="similarity">
    <text evidence="2">Belongs to the SNF2/RAD54 helicase family. ISWI subfamily.</text>
</comment>
<dbReference type="SMART" id="SM00490">
    <property type="entry name" value="HELICc"/>
    <property type="match status" value="1"/>
</dbReference>
<dbReference type="AlphaFoldDB" id="A0A5C5FXM1"/>
<evidence type="ECO:0000256" key="7">
    <source>
        <dbReference type="ARBA" id="ARBA00023054"/>
    </source>
</evidence>
<dbReference type="FunFam" id="3.40.50.10810:FF:000015">
    <property type="entry name" value="lymphoid-specific helicase isoform X1"/>
    <property type="match status" value="1"/>
</dbReference>
<evidence type="ECO:0000256" key="3">
    <source>
        <dbReference type="ARBA" id="ARBA00022741"/>
    </source>
</evidence>
<evidence type="ECO:0000256" key="1">
    <source>
        <dbReference type="ARBA" id="ARBA00004123"/>
    </source>
</evidence>
<evidence type="ECO:0000256" key="6">
    <source>
        <dbReference type="ARBA" id="ARBA00022840"/>
    </source>
</evidence>
<dbReference type="FunFam" id="3.40.50.300:FF:000082">
    <property type="entry name" value="ISWI chromatin remodeling complex ATPase ISW1"/>
    <property type="match status" value="1"/>
</dbReference>
<dbReference type="GO" id="GO:0016887">
    <property type="term" value="F:ATP hydrolysis activity"/>
    <property type="evidence" value="ECO:0007669"/>
    <property type="project" value="TreeGrafter"/>
</dbReference>
<dbReference type="GO" id="GO:0000785">
    <property type="term" value="C:chromatin"/>
    <property type="evidence" value="ECO:0007669"/>
    <property type="project" value="TreeGrafter"/>
</dbReference>
<keyword evidence="8" id="KW-0539">Nucleus</keyword>
<accession>A0A5C5FXM1</accession>
<dbReference type="PANTHER" id="PTHR45623">
    <property type="entry name" value="CHROMODOMAIN-HELICASE-DNA-BINDING PROTEIN 3-RELATED-RELATED"/>
    <property type="match status" value="1"/>
</dbReference>
<keyword evidence="3" id="KW-0547">Nucleotide-binding</keyword>
<evidence type="ECO:0000259" key="10">
    <source>
        <dbReference type="PROSITE" id="PS51192"/>
    </source>
</evidence>
<dbReference type="GO" id="GO:0031491">
    <property type="term" value="F:nucleosome binding"/>
    <property type="evidence" value="ECO:0007669"/>
    <property type="project" value="InterPro"/>
</dbReference>
<dbReference type="PROSITE" id="PS51293">
    <property type="entry name" value="SANT"/>
    <property type="match status" value="1"/>
</dbReference>
<feature type="region of interest" description="Disordered" evidence="9">
    <location>
        <begin position="1119"/>
        <end position="1178"/>
    </location>
</feature>
<comment type="subcellular location">
    <subcellularLocation>
        <location evidence="1">Nucleus</location>
    </subcellularLocation>
</comment>
<evidence type="ECO:0000256" key="9">
    <source>
        <dbReference type="SAM" id="MobiDB-lite"/>
    </source>
</evidence>
<feature type="compositionally biased region" description="Acidic residues" evidence="9">
    <location>
        <begin position="84"/>
        <end position="102"/>
    </location>
</feature>
<proteinExistence type="inferred from homology"/>
<feature type="domain" description="Helicase C-terminal" evidence="11">
    <location>
        <begin position="580"/>
        <end position="731"/>
    </location>
</feature>
<dbReference type="CDD" id="cd17997">
    <property type="entry name" value="DEXHc_SMARCA1_SMARCA5"/>
    <property type="match status" value="1"/>
</dbReference>
<dbReference type="GO" id="GO:0005524">
    <property type="term" value="F:ATP binding"/>
    <property type="evidence" value="ECO:0007669"/>
    <property type="project" value="UniProtKB-KW"/>
</dbReference>
<dbReference type="Pfam" id="PF09111">
    <property type="entry name" value="SLIDE"/>
    <property type="match status" value="1"/>
</dbReference>
<dbReference type="SUPFAM" id="SSF52540">
    <property type="entry name" value="P-loop containing nucleoside triphosphate hydrolases"/>
    <property type="match status" value="2"/>
</dbReference>
<dbReference type="InterPro" id="IPR017884">
    <property type="entry name" value="SANT_dom"/>
</dbReference>
<evidence type="ECO:0000256" key="2">
    <source>
        <dbReference type="ARBA" id="ARBA00009687"/>
    </source>
</evidence>
<feature type="compositionally biased region" description="Low complexity" evidence="9">
    <location>
        <begin position="61"/>
        <end position="77"/>
    </location>
</feature>
<dbReference type="EMBL" id="SOZI01000066">
    <property type="protein sequence ID" value="TNY20471.1"/>
    <property type="molecule type" value="Genomic_DNA"/>
</dbReference>
<sequence>MGDATVLARSPSWQPSPPPSPSSCPCSRRMASTSKLPTPSVDGMDTLSDYIPQSNEISRVPSTAGDPTPAPAAGPSALGQDNGGADDDNDEVADDDESEYDSEGDKVMKTGTGEKKVSQKKEAKRKLDDKLASRRTTQATLKSSDSIKRFTYLLGQTDLFKHFCDLKAQRDPQFAQLLAEAESAGKAKGRRGKAAQSRGRRSEKDEDAELLEAEKAADGLAEGEGPFVFTESPAYVKGGKMREYQVQGLNWMCGLHYNGINGILADEMGLGKTLQTISFLGYLKFIRGIHGPHLIVVPKSTLDNWAREIDRWVPGFSVVVLKGTKEERAELVQQRILPGDFDICLASYEICLREKAGLKKLAWEYIVIDEAHRIKNVDSMLSQIVRLFDSRGRLLITGTPLQNNLHELWALLNFLLPDVFSDVADFDAWFEKQGDTSDAAVKAAGAEATEPSTEDAPTVAKKDDEDASNKVVKQLHAVLRPFLLRRVKMDVEKSLLPKKEINVYVGMTDLQRKWYKSILEKDIDAVNGASSKKEGKTRLQNIVMQLRKCCNHPYLFDGAEPGPPFTTDEHLVEAAGKMLVLDKLLKSMKAKGSRVLIFSQMSRVLDILEDYCLFREYKYCRLDGGTAHEDRMEQIDAYNKPGSDKFIFLLTTRAGGLGINLVTADVVVLYDSDWNPQADLQAMDRAHRIGQTKQVYVFRFVTENAVEEKVLERAAQKLRLDQLVIQQGRATQSTKNTNKEDLVDMIQHGAEKIINSTESMAVTDDIDDIIRRGESKTAELNSKYAQLSFDELQIFNNPGAQGTSTQWEGEEYGGRKGGAGKLANMLWIEPSKRERKAVGYSVDGYYRGALHTGQGRPPGPRGPRRPRAPAADDFKFFPQRLHEIQEKEQLFLKKEREEKAVLRVDPKLTEEELEAERAAEQEAIDTAEPLTEEEKAEKEELAAQGFNNWAKREFQSFIRGIETYGRDDYAGIQTEVPTKTVDEVRKYSEVFWERYQELDDWERHMSKIEKAEKTRTAQGRDWELVRQRVEACDHPLTQLKIVYANQTKGKSYSEDEDRFLLVEIAKYGLNSEERIKRDIMEFPAFRFDWFIKSRTVDEIRRRCQTLVKLIIKEAGVAGDDGDDASAAPKKRAAKRKAKDAPDTGSAAPGSEDVSRASTPAGGSGSATAAAAAAKKPKK</sequence>
<dbReference type="Gene3D" id="3.40.50.300">
    <property type="entry name" value="P-loop containing nucleotide triphosphate hydrolases"/>
    <property type="match status" value="1"/>
</dbReference>
<dbReference type="PANTHER" id="PTHR45623:SF49">
    <property type="entry name" value="SWI_SNF-RELATED MATRIX-ASSOCIATED ACTIN-DEPENDENT REGULATOR OF CHROMATIN SUBFAMILY A MEMBER 5"/>
    <property type="match status" value="1"/>
</dbReference>
<dbReference type="GO" id="GO:0042393">
    <property type="term" value="F:histone binding"/>
    <property type="evidence" value="ECO:0007669"/>
    <property type="project" value="TreeGrafter"/>
</dbReference>
<dbReference type="InterPro" id="IPR000330">
    <property type="entry name" value="SNF2_N"/>
</dbReference>
<feature type="compositionally biased region" description="Basic and acidic residues" evidence="9">
    <location>
        <begin position="103"/>
        <end position="132"/>
    </location>
</feature>
<dbReference type="InterPro" id="IPR015195">
    <property type="entry name" value="SLIDE"/>
</dbReference>
<comment type="caution">
    <text evidence="13">The sequence shown here is derived from an EMBL/GenBank/DDBJ whole genome shotgun (WGS) entry which is preliminary data.</text>
</comment>
<dbReference type="InterPro" id="IPR001650">
    <property type="entry name" value="Helicase_C-like"/>
</dbReference>
<dbReference type="PROSITE" id="PS51192">
    <property type="entry name" value="HELICASE_ATP_BIND_1"/>
    <property type="match status" value="1"/>
</dbReference>
<keyword evidence="6" id="KW-0067">ATP-binding</keyword>
<dbReference type="Pfam" id="PF09110">
    <property type="entry name" value="HAND"/>
    <property type="match status" value="1"/>
</dbReference>
<dbReference type="STRING" id="5288.A0A5C5FXM1"/>
<evidence type="ECO:0000256" key="8">
    <source>
        <dbReference type="ARBA" id="ARBA00023242"/>
    </source>
</evidence>
<gene>
    <name evidence="13" type="ORF">DMC30DRAFT_251966</name>
</gene>
<dbReference type="Gene3D" id="1.10.10.60">
    <property type="entry name" value="Homeodomain-like"/>
    <property type="match status" value="2"/>
</dbReference>
<reference evidence="13 14" key="1">
    <citation type="submission" date="2019-03" db="EMBL/GenBank/DDBJ databases">
        <title>Rhodosporidium diobovatum UCD-FST 08-225 genome sequencing, assembly, and annotation.</title>
        <authorList>
            <person name="Fakankun I.U."/>
            <person name="Fristensky B."/>
            <person name="Levin D.B."/>
        </authorList>
    </citation>
    <scope>NUCLEOTIDE SEQUENCE [LARGE SCALE GENOMIC DNA]</scope>
    <source>
        <strain evidence="13 14">UCD-FST 08-225</strain>
    </source>
</reference>
<feature type="region of interest" description="Disordered" evidence="9">
    <location>
        <begin position="185"/>
        <end position="208"/>
    </location>
</feature>
<dbReference type="GO" id="GO:0005634">
    <property type="term" value="C:nucleus"/>
    <property type="evidence" value="ECO:0007669"/>
    <property type="project" value="UniProtKB-SubCell"/>
</dbReference>
<dbReference type="Pfam" id="PF00176">
    <property type="entry name" value="SNF2-rel_dom"/>
    <property type="match status" value="1"/>
</dbReference>
<protein>
    <submittedName>
        <fullName evidence="13">SNF2 family N-terminal domain-containing protein</fullName>
    </submittedName>
</protein>
<evidence type="ECO:0000259" key="12">
    <source>
        <dbReference type="PROSITE" id="PS51293"/>
    </source>
</evidence>
<dbReference type="GO" id="GO:0034728">
    <property type="term" value="P:nucleosome organization"/>
    <property type="evidence" value="ECO:0007669"/>
    <property type="project" value="TreeGrafter"/>
</dbReference>
<dbReference type="PROSITE" id="PS51194">
    <property type="entry name" value="HELICASE_CTER"/>
    <property type="match status" value="1"/>
</dbReference>
<dbReference type="Gene3D" id="3.40.50.10810">
    <property type="entry name" value="Tandem AAA-ATPase domain"/>
    <property type="match status" value="1"/>
</dbReference>
<dbReference type="SUPFAM" id="SSF46689">
    <property type="entry name" value="Homeodomain-like"/>
    <property type="match status" value="2"/>
</dbReference>